<dbReference type="STRING" id="1246626.BleG1_2846"/>
<dbReference type="InterPro" id="IPR009859">
    <property type="entry name" value="Gam-like"/>
</dbReference>
<accession>A0A060M063</accession>
<sequence>MNALQQAEIEELEGEELSEEKFRITNQETLNWTFRKIAVFKERMEETDEIAAKEIERIHLWAAEQHKPIKQSIDFFEGQIMQYHMEMLEKDPKAKTLKTPHGKSKSTTRKPTPVALDKEMLLKHVKESEQTGFISEEIKWGEFKKSLKVQEMDGHTVIIDAYGQRVDGVGMDQGGTTFKVEV</sequence>
<dbReference type="GO" id="GO:0003690">
    <property type="term" value="F:double-stranded DNA binding"/>
    <property type="evidence" value="ECO:0007669"/>
    <property type="project" value="InterPro"/>
</dbReference>
<gene>
    <name evidence="1" type="ORF">BleG1_2846</name>
</gene>
<dbReference type="InterPro" id="IPR009951">
    <property type="entry name" value="Host-nuc_inhib_Gam"/>
</dbReference>
<proteinExistence type="predicted"/>
<dbReference type="EMBL" id="CP003923">
    <property type="protein sequence ID" value="AIC95410.1"/>
    <property type="molecule type" value="Genomic_DNA"/>
</dbReference>
<reference evidence="1 2" key="1">
    <citation type="journal article" date="2014" name="Gene">
        <title>A comparative genomic analysis of the alkalitolerant soil bacterium Bacillus lehensis G1.</title>
        <authorList>
            <person name="Noor Y.M."/>
            <person name="Samsulrizal N.H."/>
            <person name="Jema'on N.A."/>
            <person name="Low K.O."/>
            <person name="Ramli A.N."/>
            <person name="Alias N.I."/>
            <person name="Damis S.I."/>
            <person name="Fuzi S.F."/>
            <person name="Isa M.N."/>
            <person name="Murad A.M."/>
            <person name="Raih M.F."/>
            <person name="Bakar F.D."/>
            <person name="Najimudin N."/>
            <person name="Mahadi N.M."/>
            <person name="Illias R.M."/>
        </authorList>
    </citation>
    <scope>NUCLEOTIDE SEQUENCE [LARGE SCALE GENOMIC DNA]</scope>
    <source>
        <strain evidence="1 2">G1</strain>
    </source>
</reference>
<dbReference type="KEGG" id="ble:BleG1_2846"/>
<dbReference type="Pfam" id="PF07352">
    <property type="entry name" value="Phage_Mu_Gam"/>
    <property type="match status" value="1"/>
</dbReference>
<evidence type="ECO:0000313" key="2">
    <source>
        <dbReference type="Proteomes" id="UP000027142"/>
    </source>
</evidence>
<keyword evidence="2" id="KW-1185">Reference proteome</keyword>
<dbReference type="eggNOG" id="ENOG503301E">
    <property type="taxonomic scope" value="Bacteria"/>
</dbReference>
<dbReference type="PATRIC" id="fig|1246626.3.peg.2837"/>
<dbReference type="OrthoDB" id="1908548at2"/>
<name>A0A060M063_9BACI</name>
<dbReference type="GO" id="GO:0042262">
    <property type="term" value="P:DNA protection"/>
    <property type="evidence" value="ECO:0007669"/>
    <property type="project" value="InterPro"/>
</dbReference>
<dbReference type="Proteomes" id="UP000027142">
    <property type="component" value="Chromosome"/>
</dbReference>
<dbReference type="PIRSF" id="PIRSF015195">
    <property type="entry name" value="DUF1417"/>
    <property type="match status" value="1"/>
</dbReference>
<evidence type="ECO:0000313" key="1">
    <source>
        <dbReference type="EMBL" id="AIC95410.1"/>
    </source>
</evidence>
<dbReference type="AlphaFoldDB" id="A0A060M063"/>
<protein>
    <submittedName>
        <fullName evidence="1">Uncharacterized protein</fullName>
    </submittedName>
</protein>
<dbReference type="RefSeq" id="WP_038482223.1">
    <property type="nucleotide sequence ID" value="NZ_CP003923.1"/>
</dbReference>
<dbReference type="SUPFAM" id="SSF161266">
    <property type="entry name" value="Gam-like"/>
    <property type="match status" value="1"/>
</dbReference>
<organism evidence="1 2">
    <name type="scientific">Shouchella lehensis G1</name>
    <dbReference type="NCBI Taxonomy" id="1246626"/>
    <lineage>
        <taxon>Bacteria</taxon>
        <taxon>Bacillati</taxon>
        <taxon>Bacillota</taxon>
        <taxon>Bacilli</taxon>
        <taxon>Bacillales</taxon>
        <taxon>Bacillaceae</taxon>
        <taxon>Shouchella</taxon>
    </lineage>
</organism>
<dbReference type="HOGENOM" id="CLU_109237_1_0_9"/>